<reference evidence="11 12" key="1">
    <citation type="submission" date="2019-09" db="EMBL/GenBank/DDBJ databases">
        <title>Parvibaculum sedimenti sp. nov., isolated from sediment.</title>
        <authorList>
            <person name="Wang Y."/>
        </authorList>
    </citation>
    <scope>NUCLEOTIDE SEQUENCE [LARGE SCALE GENOMIC DNA]</scope>
    <source>
        <strain evidence="11 12">HXT-9</strain>
    </source>
</reference>
<dbReference type="RefSeq" id="WP_152217608.1">
    <property type="nucleotide sequence ID" value="NZ_WESC01000022.1"/>
</dbReference>
<name>A0A6N6VHZ7_9HYPH</name>
<keyword evidence="3 7" id="KW-0812">Transmembrane</keyword>
<dbReference type="InterPro" id="IPR050393">
    <property type="entry name" value="MFP_Efflux_Pump"/>
</dbReference>
<dbReference type="Gene3D" id="2.40.50.100">
    <property type="match status" value="1"/>
</dbReference>
<feature type="domain" description="Multidrug resistance protein MdtA-like barrel-sandwich hybrid" evidence="9">
    <location>
        <begin position="49"/>
        <end position="189"/>
    </location>
</feature>
<dbReference type="Pfam" id="PF25917">
    <property type="entry name" value="BSH_RND"/>
    <property type="match status" value="1"/>
</dbReference>
<dbReference type="InterPro" id="IPR058624">
    <property type="entry name" value="MdtA-like_HH"/>
</dbReference>
<dbReference type="PANTHER" id="PTHR30367:SF12">
    <property type="entry name" value="P-HYDROXYBENZOIC ACID EFFLUX PUMP SUBUNIT AAEA"/>
    <property type="match status" value="1"/>
</dbReference>
<dbReference type="InterPro" id="IPR058625">
    <property type="entry name" value="MdtA-like_BSH"/>
</dbReference>
<gene>
    <name evidence="11" type="ORF">F2P47_17100</name>
</gene>
<dbReference type="PROSITE" id="PS51257">
    <property type="entry name" value="PROKAR_LIPOPROTEIN"/>
    <property type="match status" value="1"/>
</dbReference>
<evidence type="ECO:0000259" key="10">
    <source>
        <dbReference type="Pfam" id="PF25963"/>
    </source>
</evidence>
<keyword evidence="6" id="KW-0175">Coiled coil</keyword>
<comment type="similarity">
    <text evidence="2">Belongs to the membrane fusion protein (MFP) (TC 8.A.1) family.</text>
</comment>
<dbReference type="GO" id="GO:0016020">
    <property type="term" value="C:membrane"/>
    <property type="evidence" value="ECO:0007669"/>
    <property type="project" value="InterPro"/>
</dbReference>
<dbReference type="Gene3D" id="1.10.287.470">
    <property type="entry name" value="Helix hairpin bin"/>
    <property type="match status" value="1"/>
</dbReference>
<dbReference type="NCBIfam" id="TIGR01730">
    <property type="entry name" value="RND_mfp"/>
    <property type="match status" value="1"/>
</dbReference>
<evidence type="ECO:0000256" key="5">
    <source>
        <dbReference type="ARBA" id="ARBA00023136"/>
    </source>
</evidence>
<dbReference type="Proteomes" id="UP000468901">
    <property type="component" value="Unassembled WGS sequence"/>
</dbReference>
<dbReference type="Gene3D" id="2.40.30.170">
    <property type="match status" value="1"/>
</dbReference>
<sequence length="303" mass="33232">MTRELTVRLLKIVPTVILAFLACLVLWHLYVYYTYAPQTRDGRIRADVVPLAADVSGSVEQVLVHDNQRVQRGQILFVIDHVRYANALDRAEAALAQAKATVDAAEREDNRYAKLARVRAVPMQVSDNARSGAEEARAAYAQAVANRDLARINLARTKVRAPVNGIITNFSLRPGAYSVAGQPVLAIVDSNSFYVSGYFEETKLAYVHDGMHATIWIMGEDKPLDGHVTGLSAGIDDRERTTVSGTLLANVNPTFSWVRLAQRVPVRIAIDHVPRGTVLIAGRTATVTLDGANMNIFKFGNPL</sequence>
<evidence type="ECO:0000256" key="4">
    <source>
        <dbReference type="ARBA" id="ARBA00022989"/>
    </source>
</evidence>
<evidence type="ECO:0000259" key="8">
    <source>
        <dbReference type="Pfam" id="PF25876"/>
    </source>
</evidence>
<comment type="subcellular location">
    <subcellularLocation>
        <location evidence="1">Membrane</location>
        <topology evidence="1">Single-pass membrane protein</topology>
    </subcellularLocation>
</comment>
<evidence type="ECO:0000256" key="2">
    <source>
        <dbReference type="ARBA" id="ARBA00009477"/>
    </source>
</evidence>
<protein>
    <submittedName>
        <fullName evidence="11">Efflux RND transporter periplasmic adaptor subunit</fullName>
    </submittedName>
</protein>
<comment type="caution">
    <text evidence="11">The sequence shown here is derived from an EMBL/GenBank/DDBJ whole genome shotgun (WGS) entry which is preliminary data.</text>
</comment>
<dbReference type="GO" id="GO:0022857">
    <property type="term" value="F:transmembrane transporter activity"/>
    <property type="evidence" value="ECO:0007669"/>
    <property type="project" value="InterPro"/>
</dbReference>
<feature type="transmembrane region" description="Helical" evidence="7">
    <location>
        <begin position="12"/>
        <end position="33"/>
    </location>
</feature>
<dbReference type="InterPro" id="IPR058634">
    <property type="entry name" value="AaeA-lik-b-barrel"/>
</dbReference>
<evidence type="ECO:0000256" key="7">
    <source>
        <dbReference type="SAM" id="Phobius"/>
    </source>
</evidence>
<feature type="domain" description="Multidrug resistance protein MdtA-like alpha-helical hairpin" evidence="8">
    <location>
        <begin position="88"/>
        <end position="156"/>
    </location>
</feature>
<evidence type="ECO:0000256" key="1">
    <source>
        <dbReference type="ARBA" id="ARBA00004167"/>
    </source>
</evidence>
<feature type="coiled-coil region" evidence="6">
    <location>
        <begin position="81"/>
        <end position="108"/>
    </location>
</feature>
<dbReference type="AlphaFoldDB" id="A0A6N6VHZ7"/>
<evidence type="ECO:0000259" key="9">
    <source>
        <dbReference type="Pfam" id="PF25917"/>
    </source>
</evidence>
<keyword evidence="4 7" id="KW-1133">Transmembrane helix</keyword>
<organism evidence="11 12">
    <name type="scientific">Parvibaculum sedimenti</name>
    <dbReference type="NCBI Taxonomy" id="2608632"/>
    <lineage>
        <taxon>Bacteria</taxon>
        <taxon>Pseudomonadati</taxon>
        <taxon>Pseudomonadota</taxon>
        <taxon>Alphaproteobacteria</taxon>
        <taxon>Hyphomicrobiales</taxon>
        <taxon>Parvibaculaceae</taxon>
        <taxon>Parvibaculum</taxon>
    </lineage>
</organism>
<evidence type="ECO:0000256" key="6">
    <source>
        <dbReference type="SAM" id="Coils"/>
    </source>
</evidence>
<accession>A0A6N6VHZ7</accession>
<dbReference type="Pfam" id="PF25963">
    <property type="entry name" value="Beta-barrel_AAEA"/>
    <property type="match status" value="1"/>
</dbReference>
<dbReference type="PANTHER" id="PTHR30367">
    <property type="entry name" value="P-HYDROXYBENZOIC ACID EFFLUX PUMP SUBUNIT AAEA-RELATED"/>
    <property type="match status" value="1"/>
</dbReference>
<keyword evidence="12" id="KW-1185">Reference proteome</keyword>
<evidence type="ECO:0000256" key="3">
    <source>
        <dbReference type="ARBA" id="ARBA00022692"/>
    </source>
</evidence>
<evidence type="ECO:0000313" key="12">
    <source>
        <dbReference type="Proteomes" id="UP000468901"/>
    </source>
</evidence>
<dbReference type="EMBL" id="WESC01000022">
    <property type="protein sequence ID" value="KAB7738451.1"/>
    <property type="molecule type" value="Genomic_DNA"/>
</dbReference>
<dbReference type="Pfam" id="PF25876">
    <property type="entry name" value="HH_MFP_RND"/>
    <property type="match status" value="1"/>
</dbReference>
<keyword evidence="5 7" id="KW-0472">Membrane</keyword>
<dbReference type="InterPro" id="IPR006143">
    <property type="entry name" value="RND_pump_MFP"/>
</dbReference>
<proteinExistence type="inferred from homology"/>
<feature type="domain" description="p-hydroxybenzoic acid efflux pump subunit AaeA-like beta-barrel" evidence="10">
    <location>
        <begin position="192"/>
        <end position="289"/>
    </location>
</feature>
<dbReference type="SUPFAM" id="SSF111369">
    <property type="entry name" value="HlyD-like secretion proteins"/>
    <property type="match status" value="1"/>
</dbReference>
<evidence type="ECO:0000313" key="11">
    <source>
        <dbReference type="EMBL" id="KAB7738451.1"/>
    </source>
</evidence>